<feature type="transmembrane region" description="Helical" evidence="2">
    <location>
        <begin position="20"/>
        <end position="39"/>
    </location>
</feature>
<dbReference type="EMBL" id="CAKOGL010000021">
    <property type="protein sequence ID" value="CAH2099150.1"/>
    <property type="molecule type" value="Genomic_DNA"/>
</dbReference>
<gene>
    <name evidence="3" type="ORF">EEDITHA_LOCUS14182</name>
</gene>
<evidence type="ECO:0000256" key="2">
    <source>
        <dbReference type="SAM" id="Phobius"/>
    </source>
</evidence>
<dbReference type="AlphaFoldDB" id="A0AAU9UN58"/>
<feature type="region of interest" description="Disordered" evidence="1">
    <location>
        <begin position="78"/>
        <end position="105"/>
    </location>
</feature>
<dbReference type="Proteomes" id="UP001153954">
    <property type="component" value="Unassembled WGS sequence"/>
</dbReference>
<organism evidence="3 4">
    <name type="scientific">Euphydryas editha</name>
    <name type="common">Edith's checkerspot</name>
    <dbReference type="NCBI Taxonomy" id="104508"/>
    <lineage>
        <taxon>Eukaryota</taxon>
        <taxon>Metazoa</taxon>
        <taxon>Ecdysozoa</taxon>
        <taxon>Arthropoda</taxon>
        <taxon>Hexapoda</taxon>
        <taxon>Insecta</taxon>
        <taxon>Pterygota</taxon>
        <taxon>Neoptera</taxon>
        <taxon>Endopterygota</taxon>
        <taxon>Lepidoptera</taxon>
        <taxon>Glossata</taxon>
        <taxon>Ditrysia</taxon>
        <taxon>Papilionoidea</taxon>
        <taxon>Nymphalidae</taxon>
        <taxon>Nymphalinae</taxon>
        <taxon>Euphydryas</taxon>
    </lineage>
</organism>
<name>A0AAU9UN58_EUPED</name>
<protein>
    <submittedName>
        <fullName evidence="3">Uncharacterized protein</fullName>
    </submittedName>
</protein>
<keyword evidence="2" id="KW-0812">Transmembrane</keyword>
<evidence type="ECO:0000256" key="1">
    <source>
        <dbReference type="SAM" id="MobiDB-lite"/>
    </source>
</evidence>
<proteinExistence type="predicted"/>
<reference evidence="3" key="1">
    <citation type="submission" date="2022-03" db="EMBL/GenBank/DDBJ databases">
        <authorList>
            <person name="Tunstrom K."/>
        </authorList>
    </citation>
    <scope>NUCLEOTIDE SEQUENCE</scope>
</reference>
<sequence length="105" mass="11515">MAPANGGMTEGGKKSLTMSYSLNRLLCILFVIPATTGILTKSMQRTRIPGHHPQPSQLPWHSTLHFGRSTSRDALLSWSTQQPATTQHCTTPTHWSITEDSSDSP</sequence>
<accession>A0AAU9UN58</accession>
<evidence type="ECO:0000313" key="4">
    <source>
        <dbReference type="Proteomes" id="UP001153954"/>
    </source>
</evidence>
<keyword evidence="4" id="KW-1185">Reference proteome</keyword>
<evidence type="ECO:0000313" key="3">
    <source>
        <dbReference type="EMBL" id="CAH2099150.1"/>
    </source>
</evidence>
<keyword evidence="2" id="KW-1133">Transmembrane helix</keyword>
<comment type="caution">
    <text evidence="3">The sequence shown here is derived from an EMBL/GenBank/DDBJ whole genome shotgun (WGS) entry which is preliminary data.</text>
</comment>
<feature type="compositionally biased region" description="Polar residues" evidence="1">
    <location>
        <begin position="78"/>
        <end position="99"/>
    </location>
</feature>
<keyword evidence="2" id="KW-0472">Membrane</keyword>